<dbReference type="InterPro" id="IPR004839">
    <property type="entry name" value="Aminotransferase_I/II_large"/>
</dbReference>
<accession>A0A398BEM8</accession>
<evidence type="ECO:0000313" key="9">
    <source>
        <dbReference type="EMBL" id="RID87731.1"/>
    </source>
</evidence>
<evidence type="ECO:0000259" key="8">
    <source>
        <dbReference type="Pfam" id="PF00155"/>
    </source>
</evidence>
<evidence type="ECO:0000256" key="2">
    <source>
        <dbReference type="ARBA" id="ARBA00011738"/>
    </source>
</evidence>
<dbReference type="HAMAP" id="MF_01023">
    <property type="entry name" value="HisC_aminotrans_2"/>
    <property type="match status" value="1"/>
</dbReference>
<dbReference type="EMBL" id="QWVT01000008">
    <property type="protein sequence ID" value="RID87731.1"/>
    <property type="molecule type" value="Genomic_DNA"/>
</dbReference>
<dbReference type="OrthoDB" id="9813612at2"/>
<dbReference type="CDD" id="cd00609">
    <property type="entry name" value="AAT_like"/>
    <property type="match status" value="1"/>
</dbReference>
<keyword evidence="6 7" id="KW-0368">Histidine biosynthesis</keyword>
<organism evidence="9 10">
    <name type="scientific">Mesobacillus zeae</name>
    <dbReference type="NCBI Taxonomy" id="1917180"/>
    <lineage>
        <taxon>Bacteria</taxon>
        <taxon>Bacillati</taxon>
        <taxon>Bacillota</taxon>
        <taxon>Bacilli</taxon>
        <taxon>Bacillales</taxon>
        <taxon>Bacillaceae</taxon>
        <taxon>Mesobacillus</taxon>
    </lineage>
</organism>
<keyword evidence="10" id="KW-1185">Reference proteome</keyword>
<dbReference type="NCBIfam" id="TIGR01141">
    <property type="entry name" value="hisC"/>
    <property type="match status" value="1"/>
</dbReference>
<dbReference type="Gene3D" id="3.90.1150.10">
    <property type="entry name" value="Aspartate Aminotransferase, domain 1"/>
    <property type="match status" value="1"/>
</dbReference>
<dbReference type="PANTHER" id="PTHR43643">
    <property type="entry name" value="HISTIDINOL-PHOSPHATE AMINOTRANSFERASE 2"/>
    <property type="match status" value="1"/>
</dbReference>
<comment type="catalytic activity">
    <reaction evidence="7">
        <text>L-histidinol phosphate + 2-oxoglutarate = 3-(imidazol-4-yl)-2-oxopropyl phosphate + L-glutamate</text>
        <dbReference type="Rhea" id="RHEA:23744"/>
        <dbReference type="ChEBI" id="CHEBI:16810"/>
        <dbReference type="ChEBI" id="CHEBI:29985"/>
        <dbReference type="ChEBI" id="CHEBI:57766"/>
        <dbReference type="ChEBI" id="CHEBI:57980"/>
        <dbReference type="EC" id="2.6.1.9"/>
    </reaction>
</comment>
<comment type="pathway">
    <text evidence="7">Amino-acid biosynthesis; L-histidine biosynthesis; L-histidine from 5-phospho-alpha-D-ribose 1-diphosphate: step 7/9.</text>
</comment>
<proteinExistence type="inferred from homology"/>
<dbReference type="RefSeq" id="WP_119111303.1">
    <property type="nucleotide sequence ID" value="NZ_CBCSEO010000001.1"/>
</dbReference>
<comment type="similarity">
    <text evidence="7">Belongs to the class-II pyridoxal-phosphate-dependent aminotransferase family. Histidinol-phosphate aminotransferase subfamily.</text>
</comment>
<dbReference type="GO" id="GO:0030170">
    <property type="term" value="F:pyridoxal phosphate binding"/>
    <property type="evidence" value="ECO:0007669"/>
    <property type="project" value="InterPro"/>
</dbReference>
<dbReference type="UniPathway" id="UPA00031">
    <property type="reaction ID" value="UER00012"/>
</dbReference>
<dbReference type="SUPFAM" id="SSF53383">
    <property type="entry name" value="PLP-dependent transferases"/>
    <property type="match status" value="1"/>
</dbReference>
<keyword evidence="5 7" id="KW-0663">Pyridoxal phosphate</keyword>
<comment type="caution">
    <text evidence="9">The sequence shown here is derived from an EMBL/GenBank/DDBJ whole genome shotgun (WGS) entry which is preliminary data.</text>
</comment>
<dbReference type="InterPro" id="IPR015422">
    <property type="entry name" value="PyrdxlP-dep_Trfase_small"/>
</dbReference>
<sequence>MKVKSKEELDGITPYALGHSIEEIKEQYGLQTVRKMSDNENVYGTSPMVKEALLKEAVYLNLYPDGMASRLVEKLASHYKIDQKHLFVSNGSEEILRLLTRAYIIKGDEAVMAEVTFPRYQSNVLIEGGKAVTVPMKDGKHDLEKMLEAVNSRTKMVFVCNPNNPTGTVVGKQELLAFIDSIPSNVLIIMDEAYFEYARSDDYLNTLPLLEKYRNLIILRTFSKIYGLASLRVGYGITNEAIVKELHKVRDVFNVNQLAQTAATAALDDQDFIHDCAAKNGAEREYLRQKLKEYEIDSFPSETNFLFAFTNRQVVQSLTENGILVRQMQLAGYKEAFRITLGTRKDHEFILQVLGELFHERAV</sequence>
<evidence type="ECO:0000256" key="1">
    <source>
        <dbReference type="ARBA" id="ARBA00001933"/>
    </source>
</evidence>
<dbReference type="GO" id="GO:0004400">
    <property type="term" value="F:histidinol-phosphate transaminase activity"/>
    <property type="evidence" value="ECO:0007669"/>
    <property type="project" value="UniProtKB-UniRule"/>
</dbReference>
<dbReference type="InterPro" id="IPR015421">
    <property type="entry name" value="PyrdxlP-dep_Trfase_major"/>
</dbReference>
<keyword evidence="4 7" id="KW-0808">Transferase</keyword>
<evidence type="ECO:0000313" key="10">
    <source>
        <dbReference type="Proteomes" id="UP000265816"/>
    </source>
</evidence>
<comment type="subunit">
    <text evidence="2 7">Homodimer.</text>
</comment>
<reference evidence="9 10" key="1">
    <citation type="submission" date="2018-08" db="EMBL/GenBank/DDBJ databases">
        <title>Bacillus jemisoniae sp. nov., Bacillus chryseoplanitiae sp. nov., Bacillus resnikiae sp. nov., and Bacillus frankliniae sp. nov., isolated from Viking spacecraft and associated surfaces.</title>
        <authorList>
            <person name="Seuylemezian A."/>
            <person name="Vaishampayan P."/>
        </authorList>
    </citation>
    <scope>NUCLEOTIDE SEQUENCE [LARGE SCALE GENOMIC DNA]</scope>
    <source>
        <strain evidence="9 10">JJ-247</strain>
    </source>
</reference>
<dbReference type="EC" id="2.6.1.9" evidence="7"/>
<dbReference type="Gene3D" id="3.40.640.10">
    <property type="entry name" value="Type I PLP-dependent aspartate aminotransferase-like (Major domain)"/>
    <property type="match status" value="1"/>
</dbReference>
<dbReference type="Proteomes" id="UP000265816">
    <property type="component" value="Unassembled WGS sequence"/>
</dbReference>
<keyword evidence="3 7" id="KW-0032">Aminotransferase</keyword>
<dbReference type="AlphaFoldDB" id="A0A398BEM8"/>
<dbReference type="InterPro" id="IPR015424">
    <property type="entry name" value="PyrdxlP-dep_Trfase"/>
</dbReference>
<name>A0A398BEM8_9BACI</name>
<evidence type="ECO:0000256" key="6">
    <source>
        <dbReference type="ARBA" id="ARBA00023102"/>
    </source>
</evidence>
<protein>
    <recommendedName>
        <fullName evidence="7">Histidinol-phosphate aminotransferase</fullName>
        <ecNumber evidence="7">2.6.1.9</ecNumber>
    </recommendedName>
    <alternativeName>
        <fullName evidence="7">Imidazole acetol-phosphate transaminase</fullName>
    </alternativeName>
</protein>
<dbReference type="PANTHER" id="PTHR43643:SF3">
    <property type="entry name" value="HISTIDINOL-PHOSPHATE AMINOTRANSFERASE"/>
    <property type="match status" value="1"/>
</dbReference>
<feature type="domain" description="Aminotransferase class I/classII large" evidence="8">
    <location>
        <begin position="35"/>
        <end position="348"/>
    </location>
</feature>
<dbReference type="GO" id="GO:0000105">
    <property type="term" value="P:L-histidine biosynthetic process"/>
    <property type="evidence" value="ECO:0007669"/>
    <property type="project" value="UniProtKB-UniRule"/>
</dbReference>
<evidence type="ECO:0000256" key="3">
    <source>
        <dbReference type="ARBA" id="ARBA00022576"/>
    </source>
</evidence>
<dbReference type="InterPro" id="IPR050106">
    <property type="entry name" value="HistidinolP_aminotransfase"/>
</dbReference>
<gene>
    <name evidence="7" type="primary">hisC</name>
    <name evidence="9" type="ORF">D1970_02460</name>
</gene>
<dbReference type="InterPro" id="IPR005861">
    <property type="entry name" value="HisP_aminotrans"/>
</dbReference>
<feature type="modified residue" description="N6-(pyridoxal phosphate)lysine" evidence="7">
    <location>
        <position position="224"/>
    </location>
</feature>
<evidence type="ECO:0000256" key="5">
    <source>
        <dbReference type="ARBA" id="ARBA00022898"/>
    </source>
</evidence>
<evidence type="ECO:0000256" key="4">
    <source>
        <dbReference type="ARBA" id="ARBA00022679"/>
    </source>
</evidence>
<dbReference type="Pfam" id="PF00155">
    <property type="entry name" value="Aminotran_1_2"/>
    <property type="match status" value="1"/>
</dbReference>
<keyword evidence="7" id="KW-0028">Amino-acid biosynthesis</keyword>
<comment type="cofactor">
    <cofactor evidence="1 7">
        <name>pyridoxal 5'-phosphate</name>
        <dbReference type="ChEBI" id="CHEBI:597326"/>
    </cofactor>
</comment>
<evidence type="ECO:0000256" key="7">
    <source>
        <dbReference type="HAMAP-Rule" id="MF_01023"/>
    </source>
</evidence>